<feature type="non-terminal residue" evidence="2">
    <location>
        <position position="1"/>
    </location>
</feature>
<comment type="caution">
    <text evidence="2">The sequence shown here is derived from an EMBL/GenBank/DDBJ whole genome shotgun (WGS) entry which is preliminary data.</text>
</comment>
<evidence type="ECO:0000256" key="1">
    <source>
        <dbReference type="SAM" id="MobiDB-lite"/>
    </source>
</evidence>
<reference evidence="2 3" key="1">
    <citation type="journal article" date="2018" name="Nat. Ecol. Evol.">
        <title>Shark genomes provide insights into elasmobranch evolution and the origin of vertebrates.</title>
        <authorList>
            <person name="Hara Y"/>
            <person name="Yamaguchi K"/>
            <person name="Onimaru K"/>
            <person name="Kadota M"/>
            <person name="Koyanagi M"/>
            <person name="Keeley SD"/>
            <person name="Tatsumi K"/>
            <person name="Tanaka K"/>
            <person name="Motone F"/>
            <person name="Kageyama Y"/>
            <person name="Nozu R"/>
            <person name="Adachi N"/>
            <person name="Nishimura O"/>
            <person name="Nakagawa R"/>
            <person name="Tanegashima C"/>
            <person name="Kiyatake I"/>
            <person name="Matsumoto R"/>
            <person name="Murakumo K"/>
            <person name="Nishida K"/>
            <person name="Terakita A"/>
            <person name="Kuratani S"/>
            <person name="Sato K"/>
            <person name="Hyodo S Kuraku.S."/>
        </authorList>
    </citation>
    <scope>NUCLEOTIDE SEQUENCE [LARGE SCALE GENOMIC DNA]</scope>
</reference>
<organism evidence="2 3">
    <name type="scientific">Chiloscyllium punctatum</name>
    <name type="common">Brownbanded bambooshark</name>
    <name type="synonym">Hemiscyllium punctatum</name>
    <dbReference type="NCBI Taxonomy" id="137246"/>
    <lineage>
        <taxon>Eukaryota</taxon>
        <taxon>Metazoa</taxon>
        <taxon>Chordata</taxon>
        <taxon>Craniata</taxon>
        <taxon>Vertebrata</taxon>
        <taxon>Chondrichthyes</taxon>
        <taxon>Elasmobranchii</taxon>
        <taxon>Galeomorphii</taxon>
        <taxon>Galeoidea</taxon>
        <taxon>Orectolobiformes</taxon>
        <taxon>Hemiscylliidae</taxon>
        <taxon>Chiloscyllium</taxon>
    </lineage>
</organism>
<gene>
    <name evidence="2" type="ORF">chiPu_0032846</name>
</gene>
<feature type="compositionally biased region" description="Basic and acidic residues" evidence="1">
    <location>
        <begin position="1"/>
        <end position="12"/>
    </location>
</feature>
<keyword evidence="3" id="KW-1185">Reference proteome</keyword>
<proteinExistence type="predicted"/>
<feature type="region of interest" description="Disordered" evidence="1">
    <location>
        <begin position="1"/>
        <end position="25"/>
    </location>
</feature>
<dbReference type="Proteomes" id="UP000287033">
    <property type="component" value="Unassembled WGS sequence"/>
</dbReference>
<evidence type="ECO:0000313" key="2">
    <source>
        <dbReference type="EMBL" id="GCC48648.1"/>
    </source>
</evidence>
<accession>A0A401U174</accession>
<protein>
    <submittedName>
        <fullName evidence="2">Uncharacterized protein</fullName>
    </submittedName>
</protein>
<dbReference type="AlphaFoldDB" id="A0A401U174"/>
<sequence>AQDAVERRDGILQHRGAGRAGGPAPERKAIVAVDALLAGEGQRQQRVLLVQEVDDEMALLADARVRAGIAVDADQNRGRIVRQRAGRGHRQAGALPGLRADRHQRDRAGAMAHRLLETLCVDRHVATSVLKYISSNICQAGCEASPAPRLAVMRPSRTRRRDASAAALPRS</sequence>
<evidence type="ECO:0000313" key="3">
    <source>
        <dbReference type="Proteomes" id="UP000287033"/>
    </source>
</evidence>
<name>A0A401U174_CHIPU</name>
<dbReference type="EMBL" id="BEZZ01247256">
    <property type="protein sequence ID" value="GCC48648.1"/>
    <property type="molecule type" value="Genomic_DNA"/>
</dbReference>